<dbReference type="InterPro" id="IPR025662">
    <property type="entry name" value="Sigma_54_int_dom_ATP-bd_1"/>
</dbReference>
<gene>
    <name evidence="5" type="ORF">CHARACLAT_021721</name>
</gene>
<dbReference type="InterPro" id="IPR006703">
    <property type="entry name" value="G_AIG1"/>
</dbReference>
<dbReference type="PANTHER" id="PTHR32046:SF11">
    <property type="entry name" value="IMMUNE-ASSOCIATED NUCLEOTIDE-BINDING PROTEIN 10-LIKE"/>
    <property type="match status" value="1"/>
</dbReference>
<dbReference type="Gene3D" id="3.40.50.300">
    <property type="entry name" value="P-loop containing nucleotide triphosphate hydrolases"/>
    <property type="match status" value="2"/>
</dbReference>
<keyword evidence="6" id="KW-1185">Reference proteome</keyword>
<dbReference type="InterPro" id="IPR027417">
    <property type="entry name" value="P-loop_NTPase"/>
</dbReference>
<dbReference type="InterPro" id="IPR006073">
    <property type="entry name" value="GTP-bd"/>
</dbReference>
<comment type="similarity">
    <text evidence="1">Belongs to the TRAFAC class TrmE-Era-EngA-EngB-Septin-like GTPase superfamily. AIG1/Toc34/Toc159-like paraseptin GTPase family. IAN subfamily.</text>
</comment>
<protein>
    <recommendedName>
        <fullName evidence="4">AAA+ ATPase domain-containing protein</fullName>
    </recommendedName>
</protein>
<feature type="coiled-coil region" evidence="3">
    <location>
        <begin position="901"/>
        <end position="944"/>
    </location>
</feature>
<proteinExistence type="inferred from homology"/>
<organism evidence="5 6">
    <name type="scientific">Characodon lateralis</name>
    <dbReference type="NCBI Taxonomy" id="208331"/>
    <lineage>
        <taxon>Eukaryota</taxon>
        <taxon>Metazoa</taxon>
        <taxon>Chordata</taxon>
        <taxon>Craniata</taxon>
        <taxon>Vertebrata</taxon>
        <taxon>Euteleostomi</taxon>
        <taxon>Actinopterygii</taxon>
        <taxon>Neopterygii</taxon>
        <taxon>Teleostei</taxon>
        <taxon>Neoteleostei</taxon>
        <taxon>Acanthomorphata</taxon>
        <taxon>Ovalentaria</taxon>
        <taxon>Atherinomorphae</taxon>
        <taxon>Cyprinodontiformes</taxon>
        <taxon>Goodeidae</taxon>
        <taxon>Characodon</taxon>
    </lineage>
</organism>
<name>A0ABU7EC00_9TELE</name>
<dbReference type="EMBL" id="JAHUTJ010051326">
    <property type="protein sequence ID" value="MED6284705.1"/>
    <property type="molecule type" value="Genomic_DNA"/>
</dbReference>
<feature type="coiled-coil region" evidence="3">
    <location>
        <begin position="267"/>
        <end position="297"/>
    </location>
</feature>
<keyword evidence="3" id="KW-0175">Coiled coil</keyword>
<evidence type="ECO:0000256" key="1">
    <source>
        <dbReference type="ARBA" id="ARBA00008535"/>
    </source>
</evidence>
<dbReference type="PROSITE" id="PS00675">
    <property type="entry name" value="SIGMA54_INTERACT_1"/>
    <property type="match status" value="2"/>
</dbReference>
<sequence>MDSPVLTRSGCPAIHQNQIEKGNFGTLTRVTVGKKQLSKPNKTILLVGETGAGKTTLVNALFNYSMGIKWQDKVWYQIVEEGEQGPTSDVIVYEIFGSECKTLPYSLTVIDTPGYRDTDGLKHDVIINQRLFDLFRIEEGIHEVHAVGVVMKATERKISDQLSYVFDSVMRLFGKDLENKIVAFITHSDGTTPEISHQAAGSGPLHFMFNNRQHEARTEETSSDLEKAWRVTERGMSQLTDFFQKVSAQQLQVMVGFNSFIRVTASIHNLQEKIKLTELKRREIRQIQEALKKHKEEIKRNKKFTVEVDEIYKDKEDIDGDIFFLKSAVCCTVCEENCHYPGCTVALNAQQCEVMNLGSCTVCSRGCPATAHVKGNSRYVTKTRKVQRTKEEFKKKYLMAHSDTKKQIKLGETLEKKMEKLTTEKGHFMEKSYQLAVKLDPTLLKVNSVSTYINLDFLIKKIKDKGDTEKVHKLEKIDSQMDGGAKSVIEGKVDNTSLQYLTSNSVLISSGPPDVYQLKTRKETFGTLTKVTFGKKKLNKPNKSILLVGETGAGKSTLINALVNHAMGVRFEDDVWFQIVEDENRSQTESQTSDVMVYEIFGFEGKTLPFSLTIIDTPGYGDTRGIEHDVIVIERLFELFRSENGIHELDAVGLVLKSSVNRLSDRLKYIFDSVMSLFGKDIEKNIVALVTHSSGRRPKDLLQALEAADIRCAKDEKEQPVYFLFNNCQHDERTDEPEYLKSADRIAVRGLSGFTAFLGKTTPQKLETTLDVLNERIRLAACIQNLQDRIRLSDLKQAEIKQMQEALKNHQENTKNEKFAVEVDEAYKDKESIDGGVWLMTLFKGAVCCTVCEENCHNSGCTSFRGPKDCEVMKDGRCTVCSSKCPVSAHVKGKWRYVTRTRKVQKNMEDLRIRLKKEKRLSFVETLEDEIKDLTAEKSDLLEESFQHLVTLEQIALKINSVSTFVHLNFLIEKMKENGDTEKVQKLEEMKTKEDEGTRSKLQNVWVKLAAAGKKVKAVLNSNLGTF</sequence>
<evidence type="ECO:0000256" key="3">
    <source>
        <dbReference type="SAM" id="Coils"/>
    </source>
</evidence>
<dbReference type="SUPFAM" id="SSF52540">
    <property type="entry name" value="P-loop containing nucleoside triphosphate hydrolases"/>
    <property type="match status" value="2"/>
</dbReference>
<dbReference type="Proteomes" id="UP001352852">
    <property type="component" value="Unassembled WGS sequence"/>
</dbReference>
<evidence type="ECO:0000259" key="4">
    <source>
        <dbReference type="SMART" id="SM00382"/>
    </source>
</evidence>
<evidence type="ECO:0000256" key="2">
    <source>
        <dbReference type="ARBA" id="ARBA00022741"/>
    </source>
</evidence>
<keyword evidence="2" id="KW-0547">Nucleotide-binding</keyword>
<dbReference type="InterPro" id="IPR003593">
    <property type="entry name" value="AAA+_ATPase"/>
</dbReference>
<feature type="domain" description="AAA+ ATPase" evidence="4">
    <location>
        <begin position="541"/>
        <end position="718"/>
    </location>
</feature>
<dbReference type="PANTHER" id="PTHR32046">
    <property type="entry name" value="G DOMAIN-CONTAINING PROTEIN"/>
    <property type="match status" value="1"/>
</dbReference>
<dbReference type="Pfam" id="PF01926">
    <property type="entry name" value="MMR_HSR1"/>
    <property type="match status" value="1"/>
</dbReference>
<evidence type="ECO:0000313" key="6">
    <source>
        <dbReference type="Proteomes" id="UP001352852"/>
    </source>
</evidence>
<reference evidence="5 6" key="1">
    <citation type="submission" date="2021-06" db="EMBL/GenBank/DDBJ databases">
        <authorList>
            <person name="Palmer J.M."/>
        </authorList>
    </citation>
    <scope>NUCLEOTIDE SEQUENCE [LARGE SCALE GENOMIC DNA]</scope>
    <source>
        <strain evidence="5 6">CL_MEX2019</strain>
        <tissue evidence="5">Muscle</tissue>
    </source>
</reference>
<dbReference type="Pfam" id="PF04548">
    <property type="entry name" value="AIG1"/>
    <property type="match status" value="1"/>
</dbReference>
<accession>A0ABU7EC00</accession>
<evidence type="ECO:0000313" key="5">
    <source>
        <dbReference type="EMBL" id="MED6284705.1"/>
    </source>
</evidence>
<comment type="caution">
    <text evidence="5">The sequence shown here is derived from an EMBL/GenBank/DDBJ whole genome shotgun (WGS) entry which is preliminary data.</text>
</comment>
<feature type="domain" description="AAA+ ATPase" evidence="4">
    <location>
        <begin position="40"/>
        <end position="214"/>
    </location>
</feature>
<dbReference type="CDD" id="cd00882">
    <property type="entry name" value="Ras_like_GTPase"/>
    <property type="match status" value="1"/>
</dbReference>
<dbReference type="SMART" id="SM00382">
    <property type="entry name" value="AAA"/>
    <property type="match status" value="2"/>
</dbReference>